<feature type="compositionally biased region" description="Polar residues" evidence="1">
    <location>
        <begin position="420"/>
        <end position="433"/>
    </location>
</feature>
<evidence type="ECO:0000256" key="1">
    <source>
        <dbReference type="SAM" id="MobiDB-lite"/>
    </source>
</evidence>
<keyword evidence="4" id="KW-1185">Reference proteome</keyword>
<organism evidence="3 4">
    <name type="scientific">Knufia peltigerae</name>
    <dbReference type="NCBI Taxonomy" id="1002370"/>
    <lineage>
        <taxon>Eukaryota</taxon>
        <taxon>Fungi</taxon>
        <taxon>Dikarya</taxon>
        <taxon>Ascomycota</taxon>
        <taxon>Pezizomycotina</taxon>
        <taxon>Eurotiomycetes</taxon>
        <taxon>Chaetothyriomycetidae</taxon>
        <taxon>Chaetothyriales</taxon>
        <taxon>Trichomeriaceae</taxon>
        <taxon>Knufia</taxon>
    </lineage>
</organism>
<feature type="transmembrane region" description="Helical" evidence="2">
    <location>
        <begin position="282"/>
        <end position="302"/>
    </location>
</feature>
<feature type="transmembrane region" description="Helical" evidence="2">
    <location>
        <begin position="128"/>
        <end position="148"/>
    </location>
</feature>
<gene>
    <name evidence="3" type="ORF">H2204_003742</name>
</gene>
<reference evidence="3" key="1">
    <citation type="submission" date="2022-10" db="EMBL/GenBank/DDBJ databases">
        <title>Culturing micro-colonial fungi from biological soil crusts in the Mojave desert and describing Neophaeococcomyces mojavensis, and introducing the new genera and species Taxawa tesnikishii.</title>
        <authorList>
            <person name="Kurbessoian T."/>
            <person name="Stajich J.E."/>
        </authorList>
    </citation>
    <scope>NUCLEOTIDE SEQUENCE</scope>
    <source>
        <strain evidence="3">TK_35</strain>
    </source>
</reference>
<accession>A0AA38Y8T8</accession>
<feature type="region of interest" description="Disordered" evidence="1">
    <location>
        <begin position="414"/>
        <end position="443"/>
    </location>
</feature>
<feature type="transmembrane region" description="Helical" evidence="2">
    <location>
        <begin position="243"/>
        <end position="262"/>
    </location>
</feature>
<keyword evidence="2" id="KW-0472">Membrane</keyword>
<proteinExistence type="predicted"/>
<evidence type="ECO:0000313" key="3">
    <source>
        <dbReference type="EMBL" id="KAJ9639671.1"/>
    </source>
</evidence>
<feature type="transmembrane region" description="Helical" evidence="2">
    <location>
        <begin position="183"/>
        <end position="209"/>
    </location>
</feature>
<comment type="caution">
    <text evidence="3">The sequence shown here is derived from an EMBL/GenBank/DDBJ whole genome shotgun (WGS) entry which is preliminary data.</text>
</comment>
<evidence type="ECO:0000256" key="2">
    <source>
        <dbReference type="SAM" id="Phobius"/>
    </source>
</evidence>
<dbReference type="AlphaFoldDB" id="A0AA38Y8T8"/>
<dbReference type="Proteomes" id="UP001172681">
    <property type="component" value="Unassembled WGS sequence"/>
</dbReference>
<dbReference type="EMBL" id="JAPDRN010000017">
    <property type="protein sequence ID" value="KAJ9639671.1"/>
    <property type="molecule type" value="Genomic_DNA"/>
</dbReference>
<protein>
    <submittedName>
        <fullName evidence="3">Uncharacterized protein</fullName>
    </submittedName>
</protein>
<keyword evidence="2" id="KW-1133">Transmembrane helix</keyword>
<feature type="transmembrane region" description="Helical" evidence="2">
    <location>
        <begin position="88"/>
        <end position="107"/>
    </location>
</feature>
<evidence type="ECO:0000313" key="4">
    <source>
        <dbReference type="Proteomes" id="UP001172681"/>
    </source>
</evidence>
<keyword evidence="2" id="KW-0812">Transmembrane</keyword>
<sequence length="443" mass="50007">MKPLLQAAEKERKWLLPRTNVTGPNANDYECESARAPDYYGIGVRLANAYVPGDIGGALDTNAIFLFANLVAMVRCTITKVLTQLDCVILMHLSGGTVFSVLSLWGYRTCHFKEEGPKGIRHFGGFGTHLRLLLAMSVSVFGLWFWLIGIKPHTTDILTDTGPCATVYTFMFAKVKADGGVRIFYIIVCICCTIYFGTMLLVSSVSLYARVAKGVILAKRSKWRTSTRLHYATGLYTKELRRIFYALRVANFIWIVWSVIMIECTLNFNHVKGVLGPGNRIFFPSQLIPMIIGAFSFVRLCYKLLEKWRDPDDEPSLPTDVHTSILTSSQSSETPQQFRKKTRLFKLLAPPTDTLVRGPKEATPEDNDIDDLMRNAPTSLRYLVSWLPWLSLLHWWKNDGDRLNFHKSWTNQEKRRSCSPAATLQGTPTSATFANPYKASLPE</sequence>
<name>A0AA38Y8T8_9EURO</name>